<dbReference type="EMBL" id="JASAOG010000059">
    <property type="protein sequence ID" value="KAK0056805.1"/>
    <property type="molecule type" value="Genomic_DNA"/>
</dbReference>
<comment type="caution">
    <text evidence="2">The sequence shown here is derived from an EMBL/GenBank/DDBJ whole genome shotgun (WGS) entry which is preliminary data.</text>
</comment>
<dbReference type="AlphaFoldDB" id="A0AAD8BND6"/>
<gene>
    <name evidence="2" type="ORF">Bpfe_013743</name>
</gene>
<feature type="region of interest" description="Disordered" evidence="1">
    <location>
        <begin position="172"/>
        <end position="239"/>
    </location>
</feature>
<feature type="compositionally biased region" description="Basic and acidic residues" evidence="1">
    <location>
        <begin position="172"/>
        <end position="181"/>
    </location>
</feature>
<sequence>MFLSDPVTIWFRRKSVDSVVSPTKIHPSISVTGDGDENDNVVLSPSPSNSACSSRSNSPCPSPSATRSPKQKRIRSWRKKSSKAGRALGRSASSCADSSYAVKRDSPQYLPPPQIFINGDFPHRLERSLSNTVEFKSSREFFSRLNCASPKAEQESDRCFDFESIPDKLRALQDEFRPGRDGKKRLSSSDRKHSKEETPKQHSYRVDLQSLPSGLQYSSSLSNDEGKSPDFIAPGHKSK</sequence>
<feature type="region of interest" description="Disordered" evidence="1">
    <location>
        <begin position="19"/>
        <end position="90"/>
    </location>
</feature>
<reference evidence="2" key="2">
    <citation type="submission" date="2023-04" db="EMBL/GenBank/DDBJ databases">
        <authorList>
            <person name="Bu L."/>
            <person name="Lu L."/>
            <person name="Laidemitt M.R."/>
            <person name="Zhang S.M."/>
            <person name="Mutuku M."/>
            <person name="Mkoji G."/>
            <person name="Steinauer M."/>
            <person name="Loker E.S."/>
        </authorList>
    </citation>
    <scope>NUCLEOTIDE SEQUENCE</scope>
    <source>
        <strain evidence="2">KasaAsao</strain>
        <tissue evidence="2">Whole Snail</tissue>
    </source>
</reference>
<feature type="compositionally biased region" description="Basic and acidic residues" evidence="1">
    <location>
        <begin position="187"/>
        <end position="200"/>
    </location>
</feature>
<protein>
    <submittedName>
        <fullName evidence="2">Uncharacterized protein</fullName>
    </submittedName>
</protein>
<proteinExistence type="predicted"/>
<evidence type="ECO:0000313" key="3">
    <source>
        <dbReference type="Proteomes" id="UP001233172"/>
    </source>
</evidence>
<feature type="compositionally biased region" description="Low complexity" evidence="1">
    <location>
        <begin position="44"/>
        <end position="65"/>
    </location>
</feature>
<dbReference type="Proteomes" id="UP001233172">
    <property type="component" value="Unassembled WGS sequence"/>
</dbReference>
<evidence type="ECO:0000313" key="2">
    <source>
        <dbReference type="EMBL" id="KAK0056805.1"/>
    </source>
</evidence>
<organism evidence="2 3">
    <name type="scientific">Biomphalaria pfeifferi</name>
    <name type="common">Bloodfluke planorb</name>
    <name type="synonym">Freshwater snail</name>
    <dbReference type="NCBI Taxonomy" id="112525"/>
    <lineage>
        <taxon>Eukaryota</taxon>
        <taxon>Metazoa</taxon>
        <taxon>Spiralia</taxon>
        <taxon>Lophotrochozoa</taxon>
        <taxon>Mollusca</taxon>
        <taxon>Gastropoda</taxon>
        <taxon>Heterobranchia</taxon>
        <taxon>Euthyneura</taxon>
        <taxon>Panpulmonata</taxon>
        <taxon>Hygrophila</taxon>
        <taxon>Lymnaeoidea</taxon>
        <taxon>Planorbidae</taxon>
        <taxon>Biomphalaria</taxon>
    </lineage>
</organism>
<accession>A0AAD8BND6</accession>
<keyword evidence="3" id="KW-1185">Reference proteome</keyword>
<feature type="compositionally biased region" description="Polar residues" evidence="1">
    <location>
        <begin position="210"/>
        <end position="223"/>
    </location>
</feature>
<reference evidence="2" key="1">
    <citation type="journal article" date="2023" name="PLoS Negl. Trop. Dis.">
        <title>A genome sequence for Biomphalaria pfeifferi, the major vector snail for the human-infecting parasite Schistosoma mansoni.</title>
        <authorList>
            <person name="Bu L."/>
            <person name="Lu L."/>
            <person name="Laidemitt M.R."/>
            <person name="Zhang S.M."/>
            <person name="Mutuku M."/>
            <person name="Mkoji G."/>
            <person name="Steinauer M."/>
            <person name="Loker E.S."/>
        </authorList>
    </citation>
    <scope>NUCLEOTIDE SEQUENCE</scope>
    <source>
        <strain evidence="2">KasaAsao</strain>
    </source>
</reference>
<name>A0AAD8BND6_BIOPF</name>
<evidence type="ECO:0000256" key="1">
    <source>
        <dbReference type="SAM" id="MobiDB-lite"/>
    </source>
</evidence>
<feature type="compositionally biased region" description="Basic residues" evidence="1">
    <location>
        <begin position="69"/>
        <end position="83"/>
    </location>
</feature>